<gene>
    <name evidence="2" type="ORF">Tfer_2196</name>
</gene>
<dbReference type="AlphaFoldDB" id="A0A0L6W139"/>
<keyword evidence="1" id="KW-1277">Toxin-antitoxin system</keyword>
<dbReference type="Pfam" id="PF05016">
    <property type="entry name" value="ParE_toxin"/>
    <property type="match status" value="1"/>
</dbReference>
<comment type="caution">
    <text evidence="2">The sequence shown here is derived from an EMBL/GenBank/DDBJ whole genome shotgun (WGS) entry which is preliminary data.</text>
</comment>
<proteinExistence type="predicted"/>
<evidence type="ECO:0000256" key="1">
    <source>
        <dbReference type="ARBA" id="ARBA00022649"/>
    </source>
</evidence>
<dbReference type="Proteomes" id="UP000037175">
    <property type="component" value="Unassembled WGS sequence"/>
</dbReference>
<evidence type="ECO:0000313" key="2">
    <source>
        <dbReference type="EMBL" id="KNZ69250.1"/>
    </source>
</evidence>
<evidence type="ECO:0000313" key="3">
    <source>
        <dbReference type="Proteomes" id="UP000037175"/>
    </source>
</evidence>
<organism evidence="2 3">
    <name type="scientific">Thermincola ferriacetica</name>
    <dbReference type="NCBI Taxonomy" id="281456"/>
    <lineage>
        <taxon>Bacteria</taxon>
        <taxon>Bacillati</taxon>
        <taxon>Bacillota</taxon>
        <taxon>Clostridia</taxon>
        <taxon>Eubacteriales</taxon>
        <taxon>Thermincolaceae</taxon>
        <taxon>Thermincola</taxon>
    </lineage>
</organism>
<name>A0A0L6W139_9FIRM</name>
<dbReference type="RefSeq" id="WP_052218361.1">
    <property type="nucleotide sequence ID" value="NZ_LGTE01000015.1"/>
</dbReference>
<dbReference type="InterPro" id="IPR007712">
    <property type="entry name" value="RelE/ParE_toxin"/>
</dbReference>
<dbReference type="InterPro" id="IPR035093">
    <property type="entry name" value="RelE/ParE_toxin_dom_sf"/>
</dbReference>
<sequence length="103" mass="12244">MYEIIFLPIAKQDITDIILYISDQLNAPKAAMDLLEALEYSISLLRDFPYAHKIYRPIKPLGEDYRMLIVKNYAVFYVVREEEKIVEVHRIIYAKMDLTKLFK</sequence>
<dbReference type="SUPFAM" id="SSF143011">
    <property type="entry name" value="RelE-like"/>
    <property type="match status" value="1"/>
</dbReference>
<accession>A0A0L6W139</accession>
<protein>
    <submittedName>
        <fullName evidence="2">Plasmid stabilization system</fullName>
    </submittedName>
</protein>
<dbReference type="EMBL" id="LGTE01000015">
    <property type="protein sequence ID" value="KNZ69250.1"/>
    <property type="molecule type" value="Genomic_DNA"/>
</dbReference>
<keyword evidence="3" id="KW-1185">Reference proteome</keyword>
<dbReference type="Gene3D" id="3.30.2310.20">
    <property type="entry name" value="RelE-like"/>
    <property type="match status" value="1"/>
</dbReference>
<reference evidence="3" key="1">
    <citation type="submission" date="2015-07" db="EMBL/GenBank/DDBJ databases">
        <title>Complete Genome of Thermincola ferriacetica strain Z-0001T.</title>
        <authorList>
            <person name="Lusk B."/>
            <person name="Badalamenti J.P."/>
            <person name="Parameswaran P."/>
            <person name="Bond D.R."/>
            <person name="Torres C.I."/>
        </authorList>
    </citation>
    <scope>NUCLEOTIDE SEQUENCE [LARGE SCALE GENOMIC DNA]</scope>
    <source>
        <strain evidence="3">Z-0001</strain>
    </source>
</reference>